<keyword evidence="2" id="KW-1185">Reference proteome</keyword>
<dbReference type="GO" id="GO:0050482">
    <property type="term" value="P:arachidonate secretion"/>
    <property type="evidence" value="ECO:0007669"/>
    <property type="project" value="InterPro"/>
</dbReference>
<accession>S7TFU7</accession>
<sequence>MASNGCGLFGTLSKVWRVVSGGAPPFEACCDEHDLAYEQIENGADRRWADKHFLRCMEAHGHPASGKVFFVLIRCGGWLSFVLRRFRD</sequence>
<dbReference type="GO" id="GO:0004623">
    <property type="term" value="F:phospholipase A2 activity"/>
    <property type="evidence" value="ECO:0007669"/>
    <property type="project" value="InterPro"/>
</dbReference>
<organism evidence="1 2">
    <name type="scientific">Alkalidesulfovibrio alkalitolerans DSM 16529</name>
    <dbReference type="NCBI Taxonomy" id="1121439"/>
    <lineage>
        <taxon>Bacteria</taxon>
        <taxon>Pseudomonadati</taxon>
        <taxon>Thermodesulfobacteriota</taxon>
        <taxon>Desulfovibrionia</taxon>
        <taxon>Desulfovibrionales</taxon>
        <taxon>Desulfovibrionaceae</taxon>
        <taxon>Alkalidesulfovibrio</taxon>
    </lineage>
</organism>
<dbReference type="GO" id="GO:0006644">
    <property type="term" value="P:phospholipid metabolic process"/>
    <property type="evidence" value="ECO:0007669"/>
    <property type="project" value="InterPro"/>
</dbReference>
<dbReference type="EMBL" id="ATHI01000003">
    <property type="protein sequence ID" value="EPR35616.1"/>
    <property type="molecule type" value="Genomic_DNA"/>
</dbReference>
<dbReference type="SUPFAM" id="SSF48619">
    <property type="entry name" value="Phospholipase A2, PLA2"/>
    <property type="match status" value="1"/>
</dbReference>
<proteinExistence type="predicted"/>
<gene>
    <name evidence="1" type="ORF">dsat_1957</name>
</gene>
<dbReference type="Gene3D" id="1.20.90.10">
    <property type="entry name" value="Phospholipase A2 domain"/>
    <property type="match status" value="1"/>
</dbReference>
<protein>
    <submittedName>
        <fullName evidence="1">Uncharacterized protein</fullName>
    </submittedName>
</protein>
<dbReference type="AlphaFoldDB" id="S7TFU7"/>
<name>S7TFU7_9BACT</name>
<evidence type="ECO:0000313" key="2">
    <source>
        <dbReference type="Proteomes" id="UP000014975"/>
    </source>
</evidence>
<dbReference type="STRING" id="1121439.dsat_1957"/>
<comment type="caution">
    <text evidence="1">The sequence shown here is derived from an EMBL/GenBank/DDBJ whole genome shotgun (WGS) entry which is preliminary data.</text>
</comment>
<reference evidence="1 2" key="1">
    <citation type="journal article" date="2013" name="Genome Announc.">
        <title>Draft genome sequences for three mercury-methylating, sulfate-reducing bacteria.</title>
        <authorList>
            <person name="Brown S.D."/>
            <person name="Hurt R.A.Jr."/>
            <person name="Gilmour C.C."/>
            <person name="Elias D.A."/>
        </authorList>
    </citation>
    <scope>NUCLEOTIDE SEQUENCE [LARGE SCALE GENOMIC DNA]</scope>
    <source>
        <strain evidence="1 2">DSM 16529</strain>
    </source>
</reference>
<dbReference type="eggNOG" id="ENOG5031TNJ">
    <property type="taxonomic scope" value="Bacteria"/>
</dbReference>
<evidence type="ECO:0000313" key="1">
    <source>
        <dbReference type="EMBL" id="EPR35616.1"/>
    </source>
</evidence>
<dbReference type="Proteomes" id="UP000014975">
    <property type="component" value="Unassembled WGS sequence"/>
</dbReference>
<dbReference type="InterPro" id="IPR036444">
    <property type="entry name" value="PLipase_A2_dom_sf"/>
</dbReference>